<protein>
    <submittedName>
        <fullName evidence="5">Gas vesicle protein GvpFL</fullName>
    </submittedName>
</protein>
<comment type="caution">
    <text evidence="5">The sequence shown here is derived from an EMBL/GenBank/DDBJ whole genome shotgun (WGS) entry which is preliminary data.</text>
</comment>
<dbReference type="GO" id="GO:0031412">
    <property type="term" value="P:gas vesicle organization"/>
    <property type="evidence" value="ECO:0007669"/>
    <property type="project" value="InterPro"/>
</dbReference>
<comment type="similarity">
    <text evidence="3">Belongs to the gas vesicle GvpF/GvpL family.</text>
</comment>
<dbReference type="RefSeq" id="WP_071084731.1">
    <property type="nucleotide sequence ID" value="NZ_MBLM01000115.1"/>
</dbReference>
<evidence type="ECO:0000256" key="1">
    <source>
        <dbReference type="ARBA" id="ARBA00022987"/>
    </source>
</evidence>
<evidence type="ECO:0000313" key="5">
    <source>
        <dbReference type="EMBL" id="OHV36690.1"/>
    </source>
</evidence>
<reference evidence="6" key="1">
    <citation type="submission" date="2016-07" db="EMBL/GenBank/DDBJ databases">
        <title>Sequence Frankia sp. strain CcI1.17.</title>
        <authorList>
            <person name="Ghodhbane-Gtari F."/>
            <person name="Swanson E."/>
            <person name="Gueddou A."/>
            <person name="Morris K."/>
            <person name="Hezbri K."/>
            <person name="Ktari A."/>
            <person name="Nouioui I."/>
            <person name="Abebe-Akele F."/>
            <person name="Simpson S."/>
            <person name="Thomas K."/>
            <person name="Gtari M."/>
            <person name="Tisa L.S."/>
            <person name="Hurst S."/>
        </authorList>
    </citation>
    <scope>NUCLEOTIDE SEQUENCE [LARGE SCALE GENOMIC DNA]</scope>
    <source>
        <strain evidence="6">Cc1.17</strain>
    </source>
</reference>
<dbReference type="PANTHER" id="PTHR36852">
    <property type="entry name" value="PROTEIN GVPL 2"/>
    <property type="match status" value="1"/>
</dbReference>
<dbReference type="GO" id="GO:0031411">
    <property type="term" value="C:gas vesicle"/>
    <property type="evidence" value="ECO:0007669"/>
    <property type="project" value="UniProtKB-SubCell"/>
</dbReference>
<evidence type="ECO:0000256" key="4">
    <source>
        <dbReference type="SAM" id="MobiDB-lite"/>
    </source>
</evidence>
<dbReference type="PANTHER" id="PTHR36852:SF1">
    <property type="entry name" value="PROTEIN GVPL 2"/>
    <property type="match status" value="1"/>
</dbReference>
<comment type="subcellular location">
    <subcellularLocation>
        <location evidence="2">Gas vesicle</location>
    </subcellularLocation>
</comment>
<dbReference type="OrthoDB" id="3867411at2"/>
<sequence length="321" mass="33896">MPVVLYGIVRAGHPLLDPSPGADSALGIGHPRAPLRLVRSGPLAAVVSATDDIGELGEQEAVRHLEILQRLLADGPVLPVRLGTVAPDDGAVRAEVLDPVRDSLPERLDAIDGLVELRLDVEEAEQTELAEAVAGTSLAHAPPPADLDARIELGQRIAELVTARRTEQAGEILDELCPLARADRPRRHHGGPEDPALSWAFLVPADALDDFDAAVDRIRAAHPSLTVEYVGPLPAVDFVEFPARVLTDPHDTDPGGDSFSGSADRSSGDSFGDSFGSSFGEASGGTSGDSFGGSGRWGWGRTVDRSETGRRSGNGRQRKEF</sequence>
<organism evidence="5 6">
    <name type="scientific">Parafrankia colletiae</name>
    <dbReference type="NCBI Taxonomy" id="573497"/>
    <lineage>
        <taxon>Bacteria</taxon>
        <taxon>Bacillati</taxon>
        <taxon>Actinomycetota</taxon>
        <taxon>Actinomycetes</taxon>
        <taxon>Frankiales</taxon>
        <taxon>Frankiaceae</taxon>
        <taxon>Parafrankia</taxon>
    </lineage>
</organism>
<evidence type="ECO:0000256" key="2">
    <source>
        <dbReference type="ARBA" id="ARBA00035108"/>
    </source>
</evidence>
<feature type="compositionally biased region" description="Low complexity" evidence="4">
    <location>
        <begin position="255"/>
        <end position="281"/>
    </location>
</feature>
<dbReference type="EMBL" id="MBLM01000115">
    <property type="protein sequence ID" value="OHV36690.1"/>
    <property type="molecule type" value="Genomic_DNA"/>
</dbReference>
<accession>A0A1S1QRT4</accession>
<gene>
    <name evidence="5" type="ORF">CC117_17520</name>
</gene>
<keyword evidence="6" id="KW-1185">Reference proteome</keyword>
<dbReference type="AlphaFoldDB" id="A0A1S1QRT4"/>
<name>A0A1S1QRT4_9ACTN</name>
<evidence type="ECO:0000256" key="3">
    <source>
        <dbReference type="ARBA" id="ARBA00035643"/>
    </source>
</evidence>
<dbReference type="Proteomes" id="UP000179627">
    <property type="component" value="Unassembled WGS sequence"/>
</dbReference>
<proteinExistence type="inferred from homology"/>
<dbReference type="InterPro" id="IPR009430">
    <property type="entry name" value="GvpL/GvpF"/>
</dbReference>
<evidence type="ECO:0000313" key="6">
    <source>
        <dbReference type="Proteomes" id="UP000179627"/>
    </source>
</evidence>
<dbReference type="Pfam" id="PF06386">
    <property type="entry name" value="GvpL_GvpF"/>
    <property type="match status" value="1"/>
</dbReference>
<feature type="region of interest" description="Disordered" evidence="4">
    <location>
        <begin position="247"/>
        <end position="321"/>
    </location>
</feature>
<keyword evidence="1" id="KW-0304">Gas vesicle</keyword>
<feature type="compositionally biased region" description="Gly residues" evidence="4">
    <location>
        <begin position="282"/>
        <end position="298"/>
    </location>
</feature>